<sequence length="193" mass="22866">MPEYSQPYLNFLGREWRTRWSNSVWSVRSHARLAIWLMANITNPEIIDRLATSELYRWRTNVIFGVMWYTDDGHSWRSSVTSGDMVDLETAWAVDRLWRFDLLDFDNNIYIAEGQYASSCLRQAGFDVHGVMDRMFELVEEEEEEERLRQINNIRQARILARELVPCGSHLQLYQPDMLENSRIHGLPGHSRR</sequence>
<evidence type="ECO:0000313" key="2">
    <source>
        <dbReference type="Proteomes" id="UP000574317"/>
    </source>
</evidence>
<comment type="caution">
    <text evidence="1">The sequence shown here is derived from an EMBL/GenBank/DDBJ whole genome shotgun (WGS) entry which is preliminary data.</text>
</comment>
<dbReference type="EMBL" id="JAAOAO010000801">
    <property type="protein sequence ID" value="KAF5531260.1"/>
    <property type="molecule type" value="Genomic_DNA"/>
</dbReference>
<dbReference type="AlphaFoldDB" id="A0A8H5I8H2"/>
<gene>
    <name evidence="1" type="ORF">FNAPI_13325</name>
</gene>
<accession>A0A8H5I8H2</accession>
<protein>
    <submittedName>
        <fullName evidence="1">Uncharacterized protein</fullName>
    </submittedName>
</protein>
<reference evidence="1 2" key="1">
    <citation type="submission" date="2020-05" db="EMBL/GenBank/DDBJ databases">
        <title>Identification and distribution of gene clusters putatively required for synthesis of sphingolipid metabolism inhibitors in phylogenetically diverse species of the filamentous fungus Fusarium.</title>
        <authorList>
            <person name="Kim H.-S."/>
            <person name="Busman M."/>
            <person name="Brown D.W."/>
            <person name="Divon H."/>
            <person name="Uhlig S."/>
            <person name="Proctor R.H."/>
        </authorList>
    </citation>
    <scope>NUCLEOTIDE SEQUENCE [LARGE SCALE GENOMIC DNA]</scope>
    <source>
        <strain evidence="1 2">NRRL 25196</strain>
    </source>
</reference>
<dbReference type="Proteomes" id="UP000574317">
    <property type="component" value="Unassembled WGS sequence"/>
</dbReference>
<name>A0A8H5I8H2_9HYPO</name>
<keyword evidence="2" id="KW-1185">Reference proteome</keyword>
<proteinExistence type="predicted"/>
<evidence type="ECO:0000313" key="1">
    <source>
        <dbReference type="EMBL" id="KAF5531260.1"/>
    </source>
</evidence>
<organism evidence="1 2">
    <name type="scientific">Fusarium napiforme</name>
    <dbReference type="NCBI Taxonomy" id="42672"/>
    <lineage>
        <taxon>Eukaryota</taxon>
        <taxon>Fungi</taxon>
        <taxon>Dikarya</taxon>
        <taxon>Ascomycota</taxon>
        <taxon>Pezizomycotina</taxon>
        <taxon>Sordariomycetes</taxon>
        <taxon>Hypocreomycetidae</taxon>
        <taxon>Hypocreales</taxon>
        <taxon>Nectriaceae</taxon>
        <taxon>Fusarium</taxon>
        <taxon>Fusarium fujikuroi species complex</taxon>
    </lineage>
</organism>